<keyword evidence="1 4" id="KW-0349">Heme</keyword>
<gene>
    <name evidence="6" type="ordered locus">Rmet_5989</name>
</gene>
<dbReference type="Pfam" id="PF21342">
    <property type="entry name" value="SoxA-TsdA_cyt-c"/>
    <property type="match status" value="1"/>
</dbReference>
<dbReference type="AlphaFoldDB" id="Q1LAH8"/>
<dbReference type="InterPro" id="IPR036909">
    <property type="entry name" value="Cyt_c-like_dom_sf"/>
</dbReference>
<protein>
    <submittedName>
        <fullName evidence="6">Cytochrome c, mono-and diheme variants</fullName>
    </submittedName>
</protein>
<accession>Q1LAH8</accession>
<dbReference type="SUPFAM" id="SSF46626">
    <property type="entry name" value="Cytochrome c"/>
    <property type="match status" value="5"/>
</dbReference>
<evidence type="ECO:0000256" key="3">
    <source>
        <dbReference type="ARBA" id="ARBA00023004"/>
    </source>
</evidence>
<evidence type="ECO:0000256" key="2">
    <source>
        <dbReference type="ARBA" id="ARBA00022723"/>
    </source>
</evidence>
<dbReference type="GO" id="GO:0020037">
    <property type="term" value="F:heme binding"/>
    <property type="evidence" value="ECO:0007669"/>
    <property type="project" value="InterPro"/>
</dbReference>
<evidence type="ECO:0000256" key="1">
    <source>
        <dbReference type="ARBA" id="ARBA00022617"/>
    </source>
</evidence>
<dbReference type="Gene3D" id="1.10.760.10">
    <property type="entry name" value="Cytochrome c-like domain"/>
    <property type="match status" value="4"/>
</dbReference>
<dbReference type="InterPro" id="IPR009056">
    <property type="entry name" value="Cyt_c-like_dom"/>
</dbReference>
<name>Q1LAH8_CUPMC</name>
<keyword evidence="2 4" id="KW-0479">Metal-binding</keyword>
<dbReference type="GO" id="GO:0046872">
    <property type="term" value="F:metal ion binding"/>
    <property type="evidence" value="ECO:0007669"/>
    <property type="project" value="UniProtKB-KW"/>
</dbReference>
<keyword evidence="7" id="KW-1185">Reference proteome</keyword>
<geneLocation type="plasmid" evidence="6 7">
    <name>pMOL30</name>
</geneLocation>
<dbReference type="PANTHER" id="PTHR35008">
    <property type="entry name" value="BLL4482 PROTEIN-RELATED"/>
    <property type="match status" value="1"/>
</dbReference>
<feature type="domain" description="Cytochrome c" evidence="5">
    <location>
        <begin position="396"/>
        <end position="493"/>
    </location>
</feature>
<feature type="domain" description="Cytochrome c" evidence="5">
    <location>
        <begin position="106"/>
        <end position="209"/>
    </location>
</feature>
<organism evidence="6 7">
    <name type="scientific">Cupriavidus metallidurans (strain ATCC 43123 / DSM 2839 / NBRC 102507 / CH34)</name>
    <name type="common">Ralstonia metallidurans</name>
    <dbReference type="NCBI Taxonomy" id="266264"/>
    <lineage>
        <taxon>Bacteria</taxon>
        <taxon>Pseudomonadati</taxon>
        <taxon>Pseudomonadota</taxon>
        <taxon>Betaproteobacteria</taxon>
        <taxon>Burkholderiales</taxon>
        <taxon>Burkholderiaceae</taxon>
        <taxon>Cupriavidus</taxon>
    </lineage>
</organism>
<keyword evidence="3 4" id="KW-0408">Iron</keyword>
<dbReference type="KEGG" id="rme:Rmet_5989"/>
<dbReference type="HOGENOM" id="CLU_383431_0_0_4"/>
<dbReference type="Pfam" id="PF00034">
    <property type="entry name" value="Cytochrom_C"/>
    <property type="match status" value="3"/>
</dbReference>
<evidence type="ECO:0000256" key="4">
    <source>
        <dbReference type="PROSITE-ProRule" id="PRU00433"/>
    </source>
</evidence>
<evidence type="ECO:0000259" key="5">
    <source>
        <dbReference type="PROSITE" id="PS51007"/>
    </source>
</evidence>
<proteinExistence type="predicted"/>
<dbReference type="EMBL" id="CP000354">
    <property type="protein sequence ID" value="ABF12848.1"/>
    <property type="molecule type" value="Genomic_DNA"/>
</dbReference>
<dbReference type="PROSITE" id="PS51007">
    <property type="entry name" value="CYTC"/>
    <property type="match status" value="4"/>
</dbReference>
<feature type="domain" description="Cytochrome c" evidence="5">
    <location>
        <begin position="658"/>
        <end position="751"/>
    </location>
</feature>
<evidence type="ECO:0000313" key="6">
    <source>
        <dbReference type="EMBL" id="ABF12848.1"/>
    </source>
</evidence>
<sequence>MLIGSVCCVAASTAAASIKNCVHMRKSTNLWQITTASIAFAALATLQWGAQAQQPQSIVAPASAASAAAAHAPAAESLPSAHAQLPQVIDDLPANYASGMDQATRAQVERGRYVARLGDCVACHTSDKTKPMAGGLPLKTPFGTLYSTNITPDAATGIGRYTFEQFDRAMRKGVAADGHNLYPAMPYPSYAKTTPEDMRALYVYLMKGVAPVQLANKPLGMSFPFNQRWGLTFWKWAFLEDKPFQPDASQSPAWNRGAYIVQGMGHCGACHTPRGIGFQEKTMTEAGASGKYFLAGETVEGWRALSLRSLWTPQDVAEMLKTGRNRHGIVSGNMVDVVQHSTQYMRDSDLLAVGTYLGSLPSSDKDKPMQVAQGPAPAIVAPGSSTASLATQSSAGSPDQPADLFTSRGGLGYLQFCADCHRSNGDGVPNVFPPLAGNPVLSDSSAATLLHIMLTGSATAQTVSHARVLTMPSFARLDDGEIADIVNFTRKSWGNAKAQPVVAADVSKTRKELEIKKLDASKFDTPRLAAMLKEPNAKQLVLGARLNIDTHNLLPKNVGNKLNCASCHLNAGTVADGSPYVGISAFFPSYAPRAGRVITLAERINGCFQRSMHGKPLPVDSEEMKAMVAYFDWMKRETKPADKVAGRGVGKIDKTIVPNVENGRKIYTAQCALCHGANGEGITNAHGAYVYPPLWGDQSFNIGAGMARTYTAAAFVKNNMPIAFHNKFPLGQGGLTDQEAVDVAEYFTHMPRPDFAAKVKDWPKDKKPSDARY</sequence>
<dbReference type="InterPro" id="IPR051459">
    <property type="entry name" value="Cytochrome_c-type_DH"/>
</dbReference>
<dbReference type="Proteomes" id="UP000002429">
    <property type="component" value="Plasmid pMOL30"/>
</dbReference>
<evidence type="ECO:0000313" key="7">
    <source>
        <dbReference type="Proteomes" id="UP000002429"/>
    </source>
</evidence>
<dbReference type="GO" id="GO:0009055">
    <property type="term" value="F:electron transfer activity"/>
    <property type="evidence" value="ECO:0007669"/>
    <property type="project" value="InterPro"/>
</dbReference>
<reference evidence="7" key="1">
    <citation type="journal article" date="2010" name="PLoS ONE">
        <title>The complete genome sequence of Cupriavidus metallidurans strain CH34, a master survivalist in harsh and anthropogenic environments.</title>
        <authorList>
            <person name="Janssen P.J."/>
            <person name="Van Houdt R."/>
            <person name="Moors H."/>
            <person name="Monsieurs P."/>
            <person name="Morin N."/>
            <person name="Michaux A."/>
            <person name="Benotmane M.A."/>
            <person name="Leys N."/>
            <person name="Vallaeys T."/>
            <person name="Lapidus A."/>
            <person name="Monchy S."/>
            <person name="Medigue C."/>
            <person name="Taghavi S."/>
            <person name="McCorkle S."/>
            <person name="Dunn J."/>
            <person name="van der Lelie D."/>
            <person name="Mergeay M."/>
        </authorList>
    </citation>
    <scope>NUCLEOTIDE SEQUENCE [LARGE SCALE GENOMIC DNA]</scope>
    <source>
        <strain evidence="7">ATCC 43123 / DSM 2839 / NBRC 102507 / CH34</strain>
    </source>
</reference>
<keyword evidence="6" id="KW-0614">Plasmid</keyword>
<feature type="domain" description="Cytochrome c" evidence="5">
    <location>
        <begin position="252"/>
        <end position="361"/>
    </location>
</feature>
<dbReference type="PANTHER" id="PTHR35008:SF8">
    <property type="entry name" value="ALCOHOL DEHYDROGENASE CYTOCHROME C SUBUNIT"/>
    <property type="match status" value="1"/>
</dbReference>